<sequence>MRLTYFSVSFPASPELVSETRNMLENNAFILNGALDATFAVRPIPELAPDEVLVEVKKTGICGSDLHFYAEGRLEDNIVTHPFVSPLLAPLPAVPNAECGADVKDIRPGDRVGIEPASKCRVCADCKSGKYQLCEYTILASKHPIDGTLQRYYKLPEDYAYKLPDHLSLEDGAMVRNFPRGYALYIWLKSYGKKNYFLNKLEPLSVAVHAVSFQGQLRAGQNVVVFGAGPIGLLCMAVARALGAMQVIATDIVPARLKFASRYAATAIFLPPARQQGERKMEYSKRAAETMKNAFELKDQGSRSIDLVLDATGAETCIQMGFLVAKSGGRFVQVGFGAPQVQIPITMLQVKELIVKGSLCYGPGDYPLALGLASSGKINLKPLVTHRFKFEDAILAFETIRAGRSVGETGKTKNVIKTIISGPDVDPSAL</sequence>
<dbReference type="Pfam" id="PF00107">
    <property type="entry name" value="ADH_zinc_N"/>
    <property type="match status" value="1"/>
</dbReference>
<dbReference type="AlphaFoldDB" id="A0A9Q5HU16"/>
<dbReference type="CDD" id="cd05285">
    <property type="entry name" value="sorbitol_DH"/>
    <property type="match status" value="1"/>
</dbReference>
<dbReference type="FunFam" id="3.40.50.720:FF:000068">
    <property type="entry name" value="Sorbitol dehydrogenase"/>
    <property type="match status" value="1"/>
</dbReference>
<name>A0A9Q5HU16_SANBA</name>
<keyword evidence="4" id="KW-0862">Zinc</keyword>
<dbReference type="InterPro" id="IPR045306">
    <property type="entry name" value="SDH-like"/>
</dbReference>
<protein>
    <submittedName>
        <fullName evidence="8">Xylitol dehydrogenase</fullName>
    </submittedName>
</protein>
<feature type="domain" description="Enoyl reductase (ER)" evidence="7">
    <location>
        <begin position="33"/>
        <end position="416"/>
    </location>
</feature>
<dbReference type="InterPro" id="IPR013149">
    <property type="entry name" value="ADH-like_C"/>
</dbReference>
<accession>A0A9Q5HU16</accession>
<keyword evidence="9" id="KW-1185">Reference proteome</keyword>
<comment type="cofactor">
    <cofactor evidence="1">
        <name>Zn(2+)</name>
        <dbReference type="ChEBI" id="CHEBI:29105"/>
    </cofactor>
</comment>
<evidence type="ECO:0000313" key="8">
    <source>
        <dbReference type="EMBL" id="OCB85944.1"/>
    </source>
</evidence>
<evidence type="ECO:0000256" key="3">
    <source>
        <dbReference type="ARBA" id="ARBA00022723"/>
    </source>
</evidence>
<dbReference type="SUPFAM" id="SSF50129">
    <property type="entry name" value="GroES-like"/>
    <property type="match status" value="1"/>
</dbReference>
<evidence type="ECO:0000256" key="1">
    <source>
        <dbReference type="ARBA" id="ARBA00001947"/>
    </source>
</evidence>
<evidence type="ECO:0000256" key="5">
    <source>
        <dbReference type="ARBA" id="ARBA00023002"/>
    </source>
</evidence>
<dbReference type="Gene3D" id="3.40.50.720">
    <property type="entry name" value="NAD(P)-binding Rossmann-like Domain"/>
    <property type="match status" value="1"/>
</dbReference>
<dbReference type="InterPro" id="IPR036291">
    <property type="entry name" value="NAD(P)-bd_dom_sf"/>
</dbReference>
<keyword evidence="3" id="KW-0479">Metal-binding</keyword>
<dbReference type="Gene3D" id="3.90.180.10">
    <property type="entry name" value="Medium-chain alcohol dehydrogenases, catalytic domain"/>
    <property type="match status" value="1"/>
</dbReference>
<dbReference type="GO" id="GO:0003939">
    <property type="term" value="F:L-iditol 2-dehydrogenase (NAD+) activity"/>
    <property type="evidence" value="ECO:0007669"/>
    <property type="project" value="TreeGrafter"/>
</dbReference>
<dbReference type="GO" id="GO:0046872">
    <property type="term" value="F:metal ion binding"/>
    <property type="evidence" value="ECO:0007669"/>
    <property type="project" value="UniProtKB-KW"/>
</dbReference>
<dbReference type="InterPro" id="IPR020843">
    <property type="entry name" value="ER"/>
</dbReference>
<reference evidence="8" key="1">
    <citation type="submission" date="2016-06" db="EMBL/GenBank/DDBJ databases">
        <title>Draft Genome sequence of the fungus Inonotus baumii.</title>
        <authorList>
            <person name="Zhu H."/>
            <person name="Lin W."/>
        </authorList>
    </citation>
    <scope>NUCLEOTIDE SEQUENCE</scope>
    <source>
        <strain evidence="8">821</strain>
    </source>
</reference>
<proteinExistence type="inferred from homology"/>
<evidence type="ECO:0000259" key="7">
    <source>
        <dbReference type="SMART" id="SM00829"/>
    </source>
</evidence>
<dbReference type="PANTHER" id="PTHR43161:SF9">
    <property type="entry name" value="SORBITOL DEHYDROGENASE"/>
    <property type="match status" value="1"/>
</dbReference>
<comment type="similarity">
    <text evidence="2">Belongs to the zinc-containing alcohol dehydrogenase family.</text>
</comment>
<evidence type="ECO:0000313" key="9">
    <source>
        <dbReference type="Proteomes" id="UP000757232"/>
    </source>
</evidence>
<evidence type="ECO:0000256" key="2">
    <source>
        <dbReference type="ARBA" id="ARBA00008072"/>
    </source>
</evidence>
<dbReference type="SMART" id="SM00829">
    <property type="entry name" value="PKS_ER"/>
    <property type="match status" value="1"/>
</dbReference>
<dbReference type="InterPro" id="IPR011032">
    <property type="entry name" value="GroES-like_sf"/>
</dbReference>
<dbReference type="OrthoDB" id="2148442at2759"/>
<dbReference type="InterPro" id="IPR013154">
    <property type="entry name" value="ADH-like_N"/>
</dbReference>
<evidence type="ECO:0000256" key="6">
    <source>
        <dbReference type="ARBA" id="ARBA00023027"/>
    </source>
</evidence>
<evidence type="ECO:0000256" key="4">
    <source>
        <dbReference type="ARBA" id="ARBA00022833"/>
    </source>
</evidence>
<gene>
    <name evidence="8" type="ORF">A7U60_g7078</name>
</gene>
<organism evidence="8 9">
    <name type="scientific">Sanghuangporus baumii</name>
    <name type="common">Phellinus baumii</name>
    <dbReference type="NCBI Taxonomy" id="108892"/>
    <lineage>
        <taxon>Eukaryota</taxon>
        <taxon>Fungi</taxon>
        <taxon>Dikarya</taxon>
        <taxon>Basidiomycota</taxon>
        <taxon>Agaricomycotina</taxon>
        <taxon>Agaricomycetes</taxon>
        <taxon>Hymenochaetales</taxon>
        <taxon>Hymenochaetaceae</taxon>
        <taxon>Sanghuangporus</taxon>
    </lineage>
</organism>
<dbReference type="GO" id="GO:0006062">
    <property type="term" value="P:sorbitol catabolic process"/>
    <property type="evidence" value="ECO:0007669"/>
    <property type="project" value="TreeGrafter"/>
</dbReference>
<dbReference type="SUPFAM" id="SSF51735">
    <property type="entry name" value="NAD(P)-binding Rossmann-fold domains"/>
    <property type="match status" value="1"/>
</dbReference>
<dbReference type="EMBL" id="LNZH02000206">
    <property type="protein sequence ID" value="OCB85944.1"/>
    <property type="molecule type" value="Genomic_DNA"/>
</dbReference>
<dbReference type="Pfam" id="PF08240">
    <property type="entry name" value="ADH_N"/>
    <property type="match status" value="1"/>
</dbReference>
<dbReference type="PANTHER" id="PTHR43161">
    <property type="entry name" value="SORBITOL DEHYDROGENASE"/>
    <property type="match status" value="1"/>
</dbReference>
<comment type="caution">
    <text evidence="8">The sequence shown here is derived from an EMBL/GenBank/DDBJ whole genome shotgun (WGS) entry which is preliminary data.</text>
</comment>
<dbReference type="Proteomes" id="UP000757232">
    <property type="component" value="Unassembled WGS sequence"/>
</dbReference>
<keyword evidence="6" id="KW-0520">NAD</keyword>
<keyword evidence="5" id="KW-0560">Oxidoreductase</keyword>